<dbReference type="NCBIfam" id="TIGR00027">
    <property type="entry name" value="mthyl_TIGR00027"/>
    <property type="match status" value="1"/>
</dbReference>
<dbReference type="Gene3D" id="3.40.50.150">
    <property type="entry name" value="Vaccinia Virus protein VP39"/>
    <property type="match status" value="1"/>
</dbReference>
<dbReference type="Proteomes" id="UP001597045">
    <property type="component" value="Unassembled WGS sequence"/>
</dbReference>
<comment type="similarity">
    <text evidence="2 6">Belongs to the UPF0677 family.</text>
</comment>
<dbReference type="PANTHER" id="PTHR43619">
    <property type="entry name" value="S-ADENOSYL-L-METHIONINE-DEPENDENT METHYLTRANSFERASE YKTD-RELATED"/>
    <property type="match status" value="1"/>
</dbReference>
<evidence type="ECO:0000313" key="9">
    <source>
        <dbReference type="Proteomes" id="UP001597045"/>
    </source>
</evidence>
<dbReference type="GO" id="GO:0032259">
    <property type="term" value="P:methylation"/>
    <property type="evidence" value="ECO:0007669"/>
    <property type="project" value="UniProtKB-KW"/>
</dbReference>
<evidence type="ECO:0000256" key="7">
    <source>
        <dbReference type="SAM" id="MobiDB-lite"/>
    </source>
</evidence>
<dbReference type="InterPro" id="IPR007213">
    <property type="entry name" value="Ppm1/Ppm2/Tcmp"/>
</dbReference>
<accession>A0ABW3M5A7</accession>
<dbReference type="GO" id="GO:0008168">
    <property type="term" value="F:methyltransferase activity"/>
    <property type="evidence" value="ECO:0007669"/>
    <property type="project" value="UniProtKB-KW"/>
</dbReference>
<evidence type="ECO:0000313" key="8">
    <source>
        <dbReference type="EMBL" id="MFD1044559.1"/>
    </source>
</evidence>
<keyword evidence="5 6" id="KW-0949">S-adenosyl-L-methionine</keyword>
<protein>
    <recommendedName>
        <fullName evidence="6">S-adenosyl-L-methionine-dependent methyltransferase</fullName>
        <ecNumber evidence="6">2.1.1.-</ecNumber>
    </recommendedName>
</protein>
<dbReference type="Pfam" id="PF04072">
    <property type="entry name" value="LCM"/>
    <property type="match status" value="1"/>
</dbReference>
<dbReference type="EC" id="2.1.1.-" evidence="6"/>
<sequence>MSEVSRTALGVATMRAIETRRPNRLFEDPYAEAFVPLTPEKIDRANQSLFRVHIVVRTRFFDDYLLAAVKAGCQQVVLVAAGLDTRAFRLDWPEEIRLYELDLPTLLAYKEKTLGGRGAEPRADRTVVPVDLREDWPQNLVTAGFDPSVPTAWLVEGLLVYLTADEAAGVLAAVTSLSAPGSQIGCEDRDPDAPSERNPPQRANVMDLWKGGVATVEWLTEHGWQVETYEGTALAESYGREPEAPVGNFLTATRPE</sequence>
<evidence type="ECO:0000256" key="5">
    <source>
        <dbReference type="ARBA" id="ARBA00022691"/>
    </source>
</evidence>
<proteinExistence type="inferred from homology"/>
<feature type="region of interest" description="Disordered" evidence="7">
    <location>
        <begin position="237"/>
        <end position="256"/>
    </location>
</feature>
<keyword evidence="4 8" id="KW-0808">Transferase</keyword>
<dbReference type="PANTHER" id="PTHR43619:SF2">
    <property type="entry name" value="S-ADENOSYL-L-METHIONINE-DEPENDENT METHYLTRANSFERASES SUPERFAMILY PROTEIN"/>
    <property type="match status" value="1"/>
</dbReference>
<dbReference type="EMBL" id="JBHTIS010000076">
    <property type="protein sequence ID" value="MFD1044559.1"/>
    <property type="molecule type" value="Genomic_DNA"/>
</dbReference>
<evidence type="ECO:0000256" key="3">
    <source>
        <dbReference type="ARBA" id="ARBA00022603"/>
    </source>
</evidence>
<keyword evidence="3 6" id="KW-0489">Methyltransferase</keyword>
<dbReference type="SUPFAM" id="SSF53335">
    <property type="entry name" value="S-adenosyl-L-methionine-dependent methyltransferases"/>
    <property type="match status" value="1"/>
</dbReference>
<reference evidence="9" key="1">
    <citation type="journal article" date="2019" name="Int. J. Syst. Evol. Microbiol.">
        <title>The Global Catalogue of Microorganisms (GCM) 10K type strain sequencing project: providing services to taxonomists for standard genome sequencing and annotation.</title>
        <authorList>
            <consortium name="The Broad Institute Genomics Platform"/>
            <consortium name="The Broad Institute Genome Sequencing Center for Infectious Disease"/>
            <person name="Wu L."/>
            <person name="Ma J."/>
        </authorList>
    </citation>
    <scope>NUCLEOTIDE SEQUENCE [LARGE SCALE GENOMIC DNA]</scope>
    <source>
        <strain evidence="9">JCM 31486</strain>
    </source>
</reference>
<comment type="function">
    <text evidence="1 6">Exhibits S-adenosyl-L-methionine-dependent methyltransferase activity.</text>
</comment>
<name>A0ABW3M5A7_9PSEU</name>
<dbReference type="InterPro" id="IPR029063">
    <property type="entry name" value="SAM-dependent_MTases_sf"/>
</dbReference>
<evidence type="ECO:0000256" key="2">
    <source>
        <dbReference type="ARBA" id="ARBA00008138"/>
    </source>
</evidence>
<evidence type="ECO:0000256" key="4">
    <source>
        <dbReference type="ARBA" id="ARBA00022679"/>
    </source>
</evidence>
<organism evidence="8 9">
    <name type="scientific">Kibdelosporangium lantanae</name>
    <dbReference type="NCBI Taxonomy" id="1497396"/>
    <lineage>
        <taxon>Bacteria</taxon>
        <taxon>Bacillati</taxon>
        <taxon>Actinomycetota</taxon>
        <taxon>Actinomycetes</taxon>
        <taxon>Pseudonocardiales</taxon>
        <taxon>Pseudonocardiaceae</taxon>
        <taxon>Kibdelosporangium</taxon>
    </lineage>
</organism>
<feature type="region of interest" description="Disordered" evidence="7">
    <location>
        <begin position="182"/>
        <end position="201"/>
    </location>
</feature>
<comment type="caution">
    <text evidence="8">The sequence shown here is derived from an EMBL/GenBank/DDBJ whole genome shotgun (WGS) entry which is preliminary data.</text>
</comment>
<gene>
    <name evidence="8" type="ORF">ACFQ1S_02600</name>
</gene>
<evidence type="ECO:0000256" key="1">
    <source>
        <dbReference type="ARBA" id="ARBA00003907"/>
    </source>
</evidence>
<keyword evidence="9" id="KW-1185">Reference proteome</keyword>
<feature type="compositionally biased region" description="Basic and acidic residues" evidence="7">
    <location>
        <begin position="186"/>
        <end position="195"/>
    </location>
</feature>
<dbReference type="InterPro" id="IPR011610">
    <property type="entry name" value="SAM_mthyl_Trfase_ML2640-like"/>
</dbReference>
<evidence type="ECO:0000256" key="6">
    <source>
        <dbReference type="RuleBase" id="RU362030"/>
    </source>
</evidence>